<proteinExistence type="inferred from homology"/>
<evidence type="ECO:0000313" key="4">
    <source>
        <dbReference type="EMBL" id="WUU58459.1"/>
    </source>
</evidence>
<dbReference type="InterPro" id="IPR051338">
    <property type="entry name" value="NodU/CmcH_Carbamoyltrnsfr"/>
</dbReference>
<evidence type="ECO:0000256" key="1">
    <source>
        <dbReference type="ARBA" id="ARBA00006129"/>
    </source>
</evidence>
<dbReference type="Gene3D" id="3.90.870.20">
    <property type="entry name" value="Carbamoyltransferase, C-terminal domain"/>
    <property type="match status" value="1"/>
</dbReference>
<evidence type="ECO:0008006" key="5">
    <source>
        <dbReference type="Google" id="ProtNLM"/>
    </source>
</evidence>
<dbReference type="InterPro" id="IPR031730">
    <property type="entry name" value="Carbam_trans_C"/>
</dbReference>
<evidence type="ECO:0000259" key="2">
    <source>
        <dbReference type="Pfam" id="PF02543"/>
    </source>
</evidence>
<organism evidence="4">
    <name type="scientific">Streptomyces althioticus</name>
    <dbReference type="NCBI Taxonomy" id="83380"/>
    <lineage>
        <taxon>Bacteria</taxon>
        <taxon>Bacillati</taxon>
        <taxon>Actinomycetota</taxon>
        <taxon>Actinomycetes</taxon>
        <taxon>Kitasatosporales</taxon>
        <taxon>Streptomycetaceae</taxon>
        <taxon>Streptomyces</taxon>
        <taxon>Streptomyces althioticus group</taxon>
    </lineage>
</organism>
<dbReference type="RefSeq" id="WP_266477822.1">
    <property type="nucleotide sequence ID" value="NZ_CP109208.1"/>
</dbReference>
<dbReference type="Pfam" id="PF16861">
    <property type="entry name" value="Carbam_trans_C"/>
    <property type="match status" value="1"/>
</dbReference>
<dbReference type="CDD" id="cd24033">
    <property type="entry name" value="ASKHA_NBD_NodU_CmcH-like_N"/>
    <property type="match status" value="1"/>
</dbReference>
<dbReference type="EMBL" id="CP109208">
    <property type="protein sequence ID" value="WUU58459.1"/>
    <property type="molecule type" value="Genomic_DNA"/>
</dbReference>
<dbReference type="InterPro" id="IPR003696">
    <property type="entry name" value="Carbtransf_dom"/>
</dbReference>
<gene>
    <name evidence="4" type="ORF">OIE82_35355</name>
</gene>
<accession>A0ABZ1YG31</accession>
<dbReference type="Gene3D" id="3.30.420.40">
    <property type="match status" value="2"/>
</dbReference>
<reference evidence="4" key="1">
    <citation type="submission" date="2022-10" db="EMBL/GenBank/DDBJ databases">
        <title>The complete genomes of actinobacterial strains from the NBC collection.</title>
        <authorList>
            <person name="Joergensen T.S."/>
            <person name="Alvarez Arevalo M."/>
            <person name="Sterndorff E.B."/>
            <person name="Faurdal D."/>
            <person name="Vuksanovic O."/>
            <person name="Mourched A.-S."/>
            <person name="Charusanti P."/>
            <person name="Shaw S."/>
            <person name="Blin K."/>
            <person name="Weber T."/>
        </authorList>
    </citation>
    <scope>NUCLEOTIDE SEQUENCE [LARGE SCALE GENOMIC DNA]</scope>
    <source>
        <strain evidence="4">NBC 01686</strain>
        <plasmid evidence="4">unnamed1</plasmid>
    </source>
</reference>
<geneLocation type="plasmid" evidence="4">
    <name>unnamed1</name>
</geneLocation>
<dbReference type="InterPro" id="IPR038152">
    <property type="entry name" value="Carbam_trans_C_sf"/>
</dbReference>
<dbReference type="Pfam" id="PF02543">
    <property type="entry name" value="Carbam_trans_N"/>
    <property type="match status" value="1"/>
</dbReference>
<feature type="domain" description="Carbamoyltransferase" evidence="2">
    <location>
        <begin position="104"/>
        <end position="344"/>
    </location>
</feature>
<evidence type="ECO:0000259" key="3">
    <source>
        <dbReference type="Pfam" id="PF16861"/>
    </source>
</evidence>
<comment type="similarity">
    <text evidence="1">Belongs to the NodU/CmcH family.</text>
</comment>
<dbReference type="PANTHER" id="PTHR34847:SF1">
    <property type="entry name" value="NODULATION PROTEIN U"/>
    <property type="match status" value="1"/>
</dbReference>
<name>A0ABZ1YG31_9ACTN</name>
<sequence length="665" mass="72152">MSILGFNLSHDSSVCLVQDGRVTAALALERTTGVKRGVVPAHVYPAAMAQLTQSLLADSQLQPGDIAYWIATSTESRDQADEDRLSDTLGLLTTPERKLSLPHPGHHLAHASAAFYTSGLPEAAALVIDAYGSRSGTGRERESAFVFRRGERPELLWRATREEARIAGRERDGVLWIPGQLSGIGELYRVVTLALGFAERGSTYDDAGKTMGLAAYGRRFSSENLFMRAEGGRLSFEGAAEALIDLKLAVRRGEGLELIPRASDDPLTQFHHDLAAQIQSEFEEACLHLVEDVLTRTGIRHLVLSGGCFLNSMLNARIARECDVDRLFVFPAATDDGNAAGSALYAHHVLLGAPAPDEPTASQPALRHVFLGPSRLNGNSHAVAETARAWGLTAIRHANDRAAAGAAAEAIARGEIIGWFQDRAEFGPRSLGSRSILCHPGIPGMKDRLNARVKFRESFRPFAASVLSEYAREWFDLPVPESPFMLMVCPVLPDKAASVREITHVDGTCRLQTVASDLPGAFRALLEEFQARTGLPLVLNTSFNVRGRPIVEDPLETLECLYGTRLDRVFVGACEIPGPDLASLYPSRTPSMAGGSSAGLDQELLQRADGNRTVREIAASVGLGEDDAIDRVLAMRRRGLLHWEGLPERPEPRFPLPQYAPQTGV</sequence>
<dbReference type="InterPro" id="IPR043129">
    <property type="entry name" value="ATPase_NBD"/>
</dbReference>
<dbReference type="PANTHER" id="PTHR34847">
    <property type="entry name" value="NODULATION PROTEIN U"/>
    <property type="match status" value="1"/>
</dbReference>
<keyword evidence="4" id="KW-0614">Plasmid</keyword>
<dbReference type="SUPFAM" id="SSF53067">
    <property type="entry name" value="Actin-like ATPase domain"/>
    <property type="match status" value="1"/>
</dbReference>
<feature type="domain" description="Carbamoyltransferase C-terminal" evidence="3">
    <location>
        <begin position="408"/>
        <end position="574"/>
    </location>
</feature>
<protein>
    <recommendedName>
        <fullName evidence="5">Carbamoyltransferase</fullName>
    </recommendedName>
</protein>